<dbReference type="SUPFAM" id="SSF103473">
    <property type="entry name" value="MFS general substrate transporter"/>
    <property type="match status" value="2"/>
</dbReference>
<dbReference type="OMA" id="QPWEIFP"/>
<dbReference type="PANTHER" id="PTHR23519:SF3">
    <property type="entry name" value="AUTOPHAGY-RELATED PROTEIN 22-2"/>
    <property type="match status" value="1"/>
</dbReference>
<keyword evidence="4 12" id="KW-0926">Vacuole</keyword>
<feature type="transmembrane region" description="Helical" evidence="12">
    <location>
        <begin position="297"/>
        <end position="321"/>
    </location>
</feature>
<keyword evidence="5 12" id="KW-0812">Transmembrane</keyword>
<feature type="transmembrane region" description="Helical" evidence="12">
    <location>
        <begin position="119"/>
        <end position="139"/>
    </location>
</feature>
<evidence type="ECO:0000256" key="9">
    <source>
        <dbReference type="ARBA" id="ARBA00023136"/>
    </source>
</evidence>
<evidence type="ECO:0000256" key="1">
    <source>
        <dbReference type="ARBA" id="ARBA00004128"/>
    </source>
</evidence>
<dbReference type="Proteomes" id="UP000193240">
    <property type="component" value="Unassembled WGS sequence"/>
</dbReference>
<feature type="transmembrane region" description="Helical" evidence="12">
    <location>
        <begin position="400"/>
        <end position="424"/>
    </location>
</feature>
<dbReference type="FunCoup" id="A0A1Y2M6Z8">
    <property type="interactions" value="26"/>
</dbReference>
<keyword evidence="6 12" id="KW-0029">Amino-acid transport</keyword>
<sequence>MSDFEDWDDEATLSAPRVRYEGEDTSPTTQREINGWYAYPVAAEVFAVVAVGAFLPVVLEQLARENGVLFGDRTTPCVQPGGGSGSVSARAGNGTVGGDGKEEQCMVRLLGKDLSTSSFSLYTFSAAVLVQALVLVLFSSFADHGPYRKKMLMICAYTGSIVSMLFIFISPSVYYLAPFLVIAGVTSLGFSFVLLNAFLPLLVANHTSSSDLRSFNSFSSTSLDQEELEAFNPNGSNGETQHRAHPEKLAADLKRSATISSKGVGYGYIAAVFVQVIAIGILFAFSKTSFGKTHPTFPMRVILFVAGLWWAVFTLPTLLWLRPRPGPPLPESSTLGAHPSRIRRLTHHLSFSLRSFWHTLCRALRLRQTLLFLSAWFLLSDSVATISGTAVLFARTELHMSTIAIACLSITSIGSGIVGAFLWPRVATHFNLNAKTILLCCIAGMELIPLYGLLGYVPLFRAWGVIGLQKQWEIFPVAVLHGIVMGGISSYARAVYAPLIPPGSEAAFFALYAVTDKGSSAMGPVVVGGIVDRAGSIRPAFIFLAVLVVLPAPLLWALNVEKGREDAQGLAEREGVGKGSYKRVSGDRE</sequence>
<name>A0A1Y2M6Z8_EPING</name>
<feature type="transmembrane region" description="Helical" evidence="12">
    <location>
        <begin position="537"/>
        <end position="558"/>
    </location>
</feature>
<dbReference type="GO" id="GO:0006914">
    <property type="term" value="P:autophagy"/>
    <property type="evidence" value="ECO:0007669"/>
    <property type="project" value="UniProtKB-KW"/>
</dbReference>
<evidence type="ECO:0000256" key="13">
    <source>
        <dbReference type="SAM" id="MobiDB-lite"/>
    </source>
</evidence>
<accession>A0A1Y2M6Z8</accession>
<evidence type="ECO:0000256" key="8">
    <source>
        <dbReference type="ARBA" id="ARBA00023006"/>
    </source>
</evidence>
<comment type="similarity">
    <text evidence="2 12">Belongs to the ATG22 family.</text>
</comment>
<feature type="transmembrane region" description="Helical" evidence="12">
    <location>
        <begin position="264"/>
        <end position="285"/>
    </location>
</feature>
<protein>
    <recommendedName>
        <fullName evidence="12">Autophagy-related protein</fullName>
    </recommendedName>
</protein>
<dbReference type="CDD" id="cd17483">
    <property type="entry name" value="MFS_Atg22_like"/>
    <property type="match status" value="1"/>
</dbReference>
<evidence type="ECO:0000256" key="3">
    <source>
        <dbReference type="ARBA" id="ARBA00022448"/>
    </source>
</evidence>
<evidence type="ECO:0000313" key="14">
    <source>
        <dbReference type="EMBL" id="OSS51876.1"/>
    </source>
</evidence>
<keyword evidence="8 12" id="KW-0072">Autophagy</keyword>
<evidence type="ECO:0000313" key="15">
    <source>
        <dbReference type="Proteomes" id="UP000193240"/>
    </source>
</evidence>
<dbReference type="STRING" id="105696.A0A1Y2M6Z8"/>
<feature type="transmembrane region" description="Helical" evidence="12">
    <location>
        <begin position="151"/>
        <end position="169"/>
    </location>
</feature>
<keyword evidence="15" id="KW-1185">Reference proteome</keyword>
<gene>
    <name evidence="14" type="ORF">B5807_03281</name>
</gene>
<evidence type="ECO:0000256" key="12">
    <source>
        <dbReference type="RuleBase" id="RU363073"/>
    </source>
</evidence>
<dbReference type="Pfam" id="PF11700">
    <property type="entry name" value="ATG22"/>
    <property type="match status" value="1"/>
</dbReference>
<feature type="compositionally biased region" description="Basic and acidic residues" evidence="13">
    <location>
        <begin position="567"/>
        <end position="576"/>
    </location>
</feature>
<dbReference type="InterPro" id="IPR050495">
    <property type="entry name" value="ATG22/LtaA_families"/>
</dbReference>
<feature type="transmembrane region" description="Helical" evidence="12">
    <location>
        <begin position="436"/>
        <end position="454"/>
    </location>
</feature>
<organism evidence="14 15">
    <name type="scientific">Epicoccum nigrum</name>
    <name type="common">Soil fungus</name>
    <name type="synonym">Epicoccum purpurascens</name>
    <dbReference type="NCBI Taxonomy" id="105696"/>
    <lineage>
        <taxon>Eukaryota</taxon>
        <taxon>Fungi</taxon>
        <taxon>Dikarya</taxon>
        <taxon>Ascomycota</taxon>
        <taxon>Pezizomycotina</taxon>
        <taxon>Dothideomycetes</taxon>
        <taxon>Pleosporomycetidae</taxon>
        <taxon>Pleosporales</taxon>
        <taxon>Pleosporineae</taxon>
        <taxon>Didymellaceae</taxon>
        <taxon>Epicoccum</taxon>
    </lineage>
</organism>
<feature type="transmembrane region" description="Helical" evidence="12">
    <location>
        <begin position="175"/>
        <end position="203"/>
    </location>
</feature>
<dbReference type="InParanoid" id="A0A1Y2M6Z8"/>
<dbReference type="InterPro" id="IPR024671">
    <property type="entry name" value="Atg22-like"/>
</dbReference>
<feature type="region of interest" description="Disordered" evidence="13">
    <location>
        <begin position="567"/>
        <end position="589"/>
    </location>
</feature>
<evidence type="ECO:0000256" key="7">
    <source>
        <dbReference type="ARBA" id="ARBA00022989"/>
    </source>
</evidence>
<dbReference type="Gene3D" id="1.20.1250.20">
    <property type="entry name" value="MFS general substrate transporter like domains"/>
    <property type="match status" value="1"/>
</dbReference>
<comment type="subcellular location">
    <subcellularLocation>
        <location evidence="1 12">Vacuole membrane</location>
        <topology evidence="1 12">Multi-pass membrane protein</topology>
    </subcellularLocation>
</comment>
<evidence type="ECO:0000256" key="5">
    <source>
        <dbReference type="ARBA" id="ARBA00022692"/>
    </source>
</evidence>
<keyword evidence="3 12" id="KW-0813">Transport</keyword>
<feature type="transmembrane region" description="Helical" evidence="12">
    <location>
        <begin position="370"/>
        <end position="394"/>
    </location>
</feature>
<evidence type="ECO:0000256" key="6">
    <source>
        <dbReference type="ARBA" id="ARBA00022970"/>
    </source>
</evidence>
<dbReference type="AlphaFoldDB" id="A0A1Y2M6Z8"/>
<dbReference type="GO" id="GO:0005774">
    <property type="term" value="C:vacuolar membrane"/>
    <property type="evidence" value="ECO:0007669"/>
    <property type="project" value="UniProtKB-SubCell"/>
</dbReference>
<keyword evidence="9 12" id="KW-0472">Membrane</keyword>
<dbReference type="GO" id="GO:0032974">
    <property type="term" value="P:amino acid transmembrane export from vacuole"/>
    <property type="evidence" value="ECO:0007669"/>
    <property type="project" value="InterPro"/>
</dbReference>
<dbReference type="EMBL" id="KZ107840">
    <property type="protein sequence ID" value="OSS51876.1"/>
    <property type="molecule type" value="Genomic_DNA"/>
</dbReference>
<dbReference type="PANTHER" id="PTHR23519">
    <property type="entry name" value="AUTOPHAGY-RELATED PROTEIN 22"/>
    <property type="match status" value="1"/>
</dbReference>
<proteinExistence type="inferred from homology"/>
<comment type="function">
    <text evidence="11 12">Vacuolar effluxer which mediate the efflux of amino acids resulting from autophagic degradation. The release of autophagic amino acids allows the maintenance of protein synthesis and viability during nitrogen starvation.</text>
</comment>
<evidence type="ECO:0000256" key="2">
    <source>
        <dbReference type="ARBA" id="ARBA00006978"/>
    </source>
</evidence>
<dbReference type="InterPro" id="IPR036259">
    <property type="entry name" value="MFS_trans_sf"/>
</dbReference>
<reference evidence="14 15" key="1">
    <citation type="journal article" date="2017" name="Genome Announc.">
        <title>Genome sequence of the saprophytic ascomycete Epicoccum nigrum ICMP 19927 strain isolated from New Zealand.</title>
        <authorList>
            <person name="Fokin M."/>
            <person name="Fleetwood D."/>
            <person name="Weir B.S."/>
            <person name="Villas-Boas S.G."/>
        </authorList>
    </citation>
    <scope>NUCLEOTIDE SEQUENCE [LARGE SCALE GENOMIC DNA]</scope>
    <source>
        <strain evidence="14 15">ICMP 19927</strain>
    </source>
</reference>
<evidence type="ECO:0000256" key="10">
    <source>
        <dbReference type="ARBA" id="ARBA00023180"/>
    </source>
</evidence>
<keyword evidence="10" id="KW-0325">Glycoprotein</keyword>
<evidence type="ECO:0000256" key="11">
    <source>
        <dbReference type="ARBA" id="ARBA00024801"/>
    </source>
</evidence>
<feature type="transmembrane region" description="Helical" evidence="12">
    <location>
        <begin position="36"/>
        <end position="59"/>
    </location>
</feature>
<dbReference type="InterPro" id="IPR044738">
    <property type="entry name" value="Atg22"/>
</dbReference>
<keyword evidence="7 12" id="KW-1133">Transmembrane helix</keyword>
<feature type="transmembrane region" description="Helical" evidence="12">
    <location>
        <begin position="474"/>
        <end position="496"/>
    </location>
</feature>
<evidence type="ECO:0000256" key="4">
    <source>
        <dbReference type="ARBA" id="ARBA00022554"/>
    </source>
</evidence>
<feature type="transmembrane region" description="Helical" evidence="12">
    <location>
        <begin position="508"/>
        <end position="531"/>
    </location>
</feature>